<dbReference type="Proteomes" id="UP000002646">
    <property type="component" value="Unassembled WGS sequence"/>
</dbReference>
<gene>
    <name evidence="1" type="ORF">MCW_00077</name>
</gene>
<dbReference type="EMBL" id="AILX01000002">
    <property type="protein sequence ID" value="EJF86854.1"/>
    <property type="molecule type" value="Genomic_DNA"/>
</dbReference>
<dbReference type="HOGENOM" id="CLU_2104202_0_0_5"/>
<dbReference type="AlphaFoldDB" id="J0QUP2"/>
<comment type="caution">
    <text evidence="1">The sequence shown here is derived from an EMBL/GenBank/DDBJ whole genome shotgun (WGS) entry which is preliminary data.</text>
</comment>
<evidence type="ECO:0000313" key="1">
    <source>
        <dbReference type="EMBL" id="EJF86854.1"/>
    </source>
</evidence>
<dbReference type="STRING" id="1094564.MCW_00077"/>
<protein>
    <submittedName>
        <fullName evidence="1">Uncharacterized protein</fullName>
    </submittedName>
</protein>
<accession>J0QUP2</accession>
<sequence>MPFTLKQKLNAHATSSEFFADPSHMFAVEFADVSNQNAWLDNIEITMFEPKGNEEKEIFFSSYGNRTTLSSSTHLPQDGIGADIRSAALPKDLTLKALEDQNISTNFDLLGVYAN</sequence>
<evidence type="ECO:0000313" key="2">
    <source>
        <dbReference type="Proteomes" id="UP000002646"/>
    </source>
</evidence>
<name>J0QUP2_9HYPH</name>
<proteinExistence type="predicted"/>
<dbReference type="PATRIC" id="fig|1094564.3.peg.120"/>
<reference evidence="1 2" key="1">
    <citation type="submission" date="2012-03" db="EMBL/GenBank/DDBJ databases">
        <title>The Genome Sequence of Bartonella washoensis 085-0475.</title>
        <authorList>
            <consortium name="The Broad Institute Genome Sequencing Platform"/>
            <consortium name="The Broad Institute Genome Sequencing Center for Infectious Disease"/>
            <person name="Feldgarden M."/>
            <person name="Kirby J."/>
            <person name="Kosoy M."/>
            <person name="Birtles R."/>
            <person name="Probert W.S."/>
            <person name="Chiaraviglio L."/>
            <person name="Young S.K."/>
            <person name="Zeng Q."/>
            <person name="Gargeya S."/>
            <person name="Fitzgerald M."/>
            <person name="Haas B."/>
            <person name="Abouelleil A."/>
            <person name="Alvarado L."/>
            <person name="Arachchi H.M."/>
            <person name="Berlin A."/>
            <person name="Chapman S.B."/>
            <person name="Gearin G."/>
            <person name="Goldberg J."/>
            <person name="Griggs A."/>
            <person name="Gujja S."/>
            <person name="Hansen M."/>
            <person name="Heiman D."/>
            <person name="Howarth C."/>
            <person name="Larimer J."/>
            <person name="Lui A."/>
            <person name="MacDonald P.J.P."/>
            <person name="McCowen C."/>
            <person name="Montmayeur A."/>
            <person name="Murphy C."/>
            <person name="Neiman D."/>
            <person name="Pearson M."/>
            <person name="Priest M."/>
            <person name="Roberts A."/>
            <person name="Saif S."/>
            <person name="Shea T."/>
            <person name="Sisk P."/>
            <person name="Stolte C."/>
            <person name="Sykes S."/>
            <person name="Wortman J."/>
            <person name="Nusbaum C."/>
            <person name="Birren B."/>
        </authorList>
    </citation>
    <scope>NUCLEOTIDE SEQUENCE [LARGE SCALE GENOMIC DNA]</scope>
    <source>
        <strain evidence="1 2">085-0475</strain>
    </source>
</reference>
<organism evidence="1 2">
    <name type="scientific">Cardidatus Bartonella washoeensis 085-0475</name>
    <dbReference type="NCBI Taxonomy" id="1094564"/>
    <lineage>
        <taxon>Bacteria</taxon>
        <taxon>Pseudomonadati</taxon>
        <taxon>Pseudomonadota</taxon>
        <taxon>Alphaproteobacteria</taxon>
        <taxon>Hyphomicrobiales</taxon>
        <taxon>Bartonellaceae</taxon>
        <taxon>Bartonella</taxon>
    </lineage>
</organism>